<dbReference type="Gene3D" id="2.60.120.650">
    <property type="entry name" value="Cupin"/>
    <property type="match status" value="1"/>
</dbReference>
<keyword evidence="5" id="KW-1185">Reference proteome</keyword>
<dbReference type="KEGG" id="pic:PICST_33787"/>
<evidence type="ECO:0000259" key="3">
    <source>
        <dbReference type="PROSITE" id="PS51184"/>
    </source>
</evidence>
<sequence length="586" mass="67687">MSPDPNTKYDDQQSKRRKLEQQSYPDVSRNISIYSISSKHPLNVRPAGNSYLTSEDVALKEAKRNSLGHLNMFPEELLMELLTYIDDKETLRNLSHTSRILYAYLYDEEIWKKLFVKSIEDSTQNSPQKWNGSWRCTVLGIDKKHSANIILPDNLVCSDILYRPFQCSQINYEKLFRKIIQEEETYHLDALSDNLKQLPPGRIQRIPESELSLEQFNTEYHDVPFILTNKDKTRWPRWDFPTLLSRFPNVKFRQEAVQWDLALYSEYLKSNLDENPLYLFDCSSEAMTTLRKEYDSPSIFKEDLFTLFNLNNGQSNCRPDHAWLIVGPERSGSTFHKDPNYTSAWNAALKGRKLWVMLPPGITPPGVGTDEEESEVTSPVGIAEWVISGFFNDSLKIKECLVGITFPGECMYVPSGWWHSVINLDDSVALTQNFVPFSKLTNAMNFLKNRRDQISGFRPYPVKESIDYAVETLLKGKNNEDIEKMREYSEKFNSLNLGEKLINEDCGEISELPPMPVYELFKQLLILNGKEDELATALEELKKLESRNRAKTSGRSEAWEKLTTPALEEQQGFSFGFNLDESSDEE</sequence>
<dbReference type="InterPro" id="IPR001810">
    <property type="entry name" value="F-box_dom"/>
</dbReference>
<dbReference type="PANTHER" id="PTHR12480">
    <property type="entry name" value="ARGININE DEMETHYLASE AND LYSYL-HYDROXYLASE JMJD"/>
    <property type="match status" value="1"/>
</dbReference>
<dbReference type="InterPro" id="IPR036047">
    <property type="entry name" value="F-box-like_dom_sf"/>
</dbReference>
<dbReference type="PANTHER" id="PTHR12480:SF21">
    <property type="entry name" value="JMJC DOMAIN-CONTAINING PROTEIN 8"/>
    <property type="match status" value="1"/>
</dbReference>
<evidence type="ECO:0000313" key="4">
    <source>
        <dbReference type="EMBL" id="ABN68655.2"/>
    </source>
</evidence>
<dbReference type="OMA" id="WPAYKNW"/>
<dbReference type="Pfam" id="PF13621">
    <property type="entry name" value="Cupin_8"/>
    <property type="match status" value="1"/>
</dbReference>
<dbReference type="GO" id="GO:0005634">
    <property type="term" value="C:nucleus"/>
    <property type="evidence" value="ECO:0007669"/>
    <property type="project" value="TreeGrafter"/>
</dbReference>
<dbReference type="HOGENOM" id="CLU_016785_1_2_1"/>
<dbReference type="Proteomes" id="UP000002258">
    <property type="component" value="Chromosome 8"/>
</dbReference>
<dbReference type="STRING" id="322104.A3M052"/>
<dbReference type="OrthoDB" id="424465at2759"/>
<feature type="domain" description="JmjC" evidence="3">
    <location>
        <begin position="285"/>
        <end position="451"/>
    </location>
</feature>
<dbReference type="PROSITE" id="PS51184">
    <property type="entry name" value="JMJC"/>
    <property type="match status" value="1"/>
</dbReference>
<dbReference type="GO" id="GO:0000987">
    <property type="term" value="F:cis-regulatory region sequence-specific DNA binding"/>
    <property type="evidence" value="ECO:0007669"/>
    <property type="project" value="TreeGrafter"/>
</dbReference>
<dbReference type="RefSeq" id="XP_001386684.2">
    <property type="nucleotide sequence ID" value="XM_001386647.1"/>
</dbReference>
<dbReference type="Gene3D" id="1.20.1280.50">
    <property type="match status" value="1"/>
</dbReference>
<dbReference type="PROSITE" id="PS50181">
    <property type="entry name" value="FBOX"/>
    <property type="match status" value="1"/>
</dbReference>
<organism evidence="4 5">
    <name type="scientific">Scheffersomyces stipitis (strain ATCC 58785 / CBS 6054 / NBRC 10063 / NRRL Y-11545)</name>
    <name type="common">Yeast</name>
    <name type="synonym">Pichia stipitis</name>
    <dbReference type="NCBI Taxonomy" id="322104"/>
    <lineage>
        <taxon>Eukaryota</taxon>
        <taxon>Fungi</taxon>
        <taxon>Dikarya</taxon>
        <taxon>Ascomycota</taxon>
        <taxon>Saccharomycotina</taxon>
        <taxon>Pichiomycetes</taxon>
        <taxon>Debaryomycetaceae</taxon>
        <taxon>Scheffersomyces</taxon>
    </lineage>
</organism>
<name>A3M052_PICST</name>
<evidence type="ECO:0000313" key="5">
    <source>
        <dbReference type="Proteomes" id="UP000002258"/>
    </source>
</evidence>
<reference evidence="4 5" key="1">
    <citation type="journal article" date="2007" name="Nat. Biotechnol.">
        <title>Genome sequence of the lignocellulose-bioconverting and xylose-fermenting yeast Pichia stipitis.</title>
        <authorList>
            <person name="Jeffries T.W."/>
            <person name="Grigoriev I.V."/>
            <person name="Grimwood J."/>
            <person name="Laplaza J.M."/>
            <person name="Aerts A."/>
            <person name="Salamov A."/>
            <person name="Schmutz J."/>
            <person name="Lindquist E."/>
            <person name="Dehal P."/>
            <person name="Shapiro H."/>
            <person name="Jin Y.S."/>
            <person name="Passoth V."/>
            <person name="Richardson P.M."/>
        </authorList>
    </citation>
    <scope>NUCLEOTIDE SEQUENCE [LARGE SCALE GENOMIC DNA]</scope>
    <source>
        <strain evidence="5">ATCC 58785 / CBS 6054 / NBRC 10063 / NRRL Y-11545</strain>
    </source>
</reference>
<accession>A3M052</accession>
<dbReference type="InterPro" id="IPR003347">
    <property type="entry name" value="JmjC_dom"/>
</dbReference>
<dbReference type="EMBL" id="CP000502">
    <property type="protein sequence ID" value="ABN68655.2"/>
    <property type="molecule type" value="Genomic_DNA"/>
</dbReference>
<dbReference type="InParanoid" id="A3M052"/>
<feature type="domain" description="F-box" evidence="2">
    <location>
        <begin position="67"/>
        <end position="114"/>
    </location>
</feature>
<gene>
    <name evidence="4" type="ORF">PICST_33787</name>
</gene>
<dbReference type="SUPFAM" id="SSF81383">
    <property type="entry name" value="F-box domain"/>
    <property type="match status" value="1"/>
</dbReference>
<evidence type="ECO:0000256" key="1">
    <source>
        <dbReference type="SAM" id="MobiDB-lite"/>
    </source>
</evidence>
<dbReference type="GeneID" id="4840941"/>
<protein>
    <recommendedName>
        <fullName evidence="6">JmjC domain-containing protein</fullName>
    </recommendedName>
</protein>
<dbReference type="SUPFAM" id="SSF51197">
    <property type="entry name" value="Clavaminate synthase-like"/>
    <property type="match status" value="1"/>
</dbReference>
<dbReference type="InterPro" id="IPR041667">
    <property type="entry name" value="Cupin_8"/>
</dbReference>
<dbReference type="AlphaFoldDB" id="A3M052"/>
<evidence type="ECO:0000259" key="2">
    <source>
        <dbReference type="PROSITE" id="PS50181"/>
    </source>
</evidence>
<evidence type="ECO:0008006" key="6">
    <source>
        <dbReference type="Google" id="ProtNLM"/>
    </source>
</evidence>
<feature type="region of interest" description="Disordered" evidence="1">
    <location>
        <begin position="1"/>
        <end position="23"/>
    </location>
</feature>
<proteinExistence type="predicted"/>
<dbReference type="InterPro" id="IPR050910">
    <property type="entry name" value="JMJD6_ArgDemeth/LysHydrox"/>
</dbReference>
<dbReference type="SMART" id="SM00558">
    <property type="entry name" value="JmjC"/>
    <property type="match status" value="1"/>
</dbReference>
<dbReference type="eggNOG" id="KOG2130">
    <property type="taxonomic scope" value="Eukaryota"/>
</dbReference>